<comment type="caution">
    <text evidence="1">The sequence shown here is derived from an EMBL/GenBank/DDBJ whole genome shotgun (WGS) entry which is preliminary data.</text>
</comment>
<evidence type="ECO:0000313" key="2">
    <source>
        <dbReference type="Proteomes" id="UP001556367"/>
    </source>
</evidence>
<keyword evidence="2" id="KW-1185">Reference proteome</keyword>
<proteinExistence type="predicted"/>
<organism evidence="1 2">
    <name type="scientific">Hohenbuehelia grisea</name>
    <dbReference type="NCBI Taxonomy" id="104357"/>
    <lineage>
        <taxon>Eukaryota</taxon>
        <taxon>Fungi</taxon>
        <taxon>Dikarya</taxon>
        <taxon>Basidiomycota</taxon>
        <taxon>Agaricomycotina</taxon>
        <taxon>Agaricomycetes</taxon>
        <taxon>Agaricomycetidae</taxon>
        <taxon>Agaricales</taxon>
        <taxon>Pleurotineae</taxon>
        <taxon>Pleurotaceae</taxon>
        <taxon>Hohenbuehelia</taxon>
    </lineage>
</organism>
<protein>
    <submittedName>
        <fullName evidence="1">Uncharacterized protein</fullName>
    </submittedName>
</protein>
<accession>A0ABR3IW28</accession>
<evidence type="ECO:0000313" key="1">
    <source>
        <dbReference type="EMBL" id="KAL0947536.1"/>
    </source>
</evidence>
<dbReference type="EMBL" id="JASNQZ010000015">
    <property type="protein sequence ID" value="KAL0947536.1"/>
    <property type="molecule type" value="Genomic_DNA"/>
</dbReference>
<sequence length="150" mass="16987">MNPSPRDVIIAGVLDEHDPTLAPAREQDVTNIHALHDRILPRFWPGDFALVDLSNGRFEGCVAAVYTRVHCDTDERLMWTTCNQPHIVGLDLNLSLEASFAQDDPRDYLYSVNISSGSNILRPNIMVRACRLSRQSDSLKEAIIQRLREF</sequence>
<gene>
    <name evidence="1" type="ORF">HGRIS_013632</name>
</gene>
<reference evidence="2" key="1">
    <citation type="submission" date="2024-06" db="EMBL/GenBank/DDBJ databases">
        <title>Multi-omics analyses provide insights into the biosynthesis of the anticancer antibiotic pleurotin in Hohenbuehelia grisea.</title>
        <authorList>
            <person name="Weaver J.A."/>
            <person name="Alberti F."/>
        </authorList>
    </citation>
    <scope>NUCLEOTIDE SEQUENCE [LARGE SCALE GENOMIC DNA]</scope>
    <source>
        <strain evidence="2">T-177</strain>
    </source>
</reference>
<name>A0ABR3IW28_9AGAR</name>
<dbReference type="Proteomes" id="UP001556367">
    <property type="component" value="Unassembled WGS sequence"/>
</dbReference>